<feature type="binding site" evidence="5">
    <location>
        <begin position="203"/>
        <end position="210"/>
    </location>
    <ligand>
        <name>NAD(+)</name>
        <dbReference type="ChEBI" id="CHEBI:57540"/>
    </ligand>
</feature>
<dbReference type="AlphaFoldDB" id="J1GQG9"/>
<feature type="disulfide bond" description="Redox-active" evidence="6">
    <location>
        <begin position="70"/>
        <end position="75"/>
    </location>
</feature>
<dbReference type="RefSeq" id="WP_008734247.1">
    <property type="nucleotide sequence ID" value="NZ_AKFT01000230.1"/>
</dbReference>
<keyword evidence="3 5" id="KW-0274">FAD</keyword>
<dbReference type="Proteomes" id="UP000002941">
    <property type="component" value="Unassembled WGS sequence"/>
</dbReference>
<dbReference type="Gene3D" id="3.50.50.60">
    <property type="entry name" value="FAD/NAD(P)-binding domain"/>
    <property type="match status" value="2"/>
</dbReference>
<keyword evidence="11" id="KW-1185">Reference proteome</keyword>
<dbReference type="SUPFAM" id="SSF51905">
    <property type="entry name" value="FAD/NAD(P)-binding domain"/>
    <property type="match status" value="1"/>
</dbReference>
<name>J1GQG9_9ACTO</name>
<comment type="similarity">
    <text evidence="1">Belongs to the class-I pyridine nucleotide-disulfide oxidoreductase family.</text>
</comment>
<dbReference type="OrthoDB" id="9800167at2"/>
<evidence type="ECO:0000256" key="7">
    <source>
        <dbReference type="SAM" id="MobiDB-lite"/>
    </source>
</evidence>
<feature type="domain" description="FAD/NAD(P)-binding" evidence="9">
    <location>
        <begin position="32"/>
        <end position="345"/>
    </location>
</feature>
<dbReference type="PRINTS" id="PR00411">
    <property type="entry name" value="PNDRDTASEI"/>
</dbReference>
<evidence type="ECO:0000256" key="6">
    <source>
        <dbReference type="PIRSR" id="PIRSR000350-4"/>
    </source>
</evidence>
<dbReference type="PANTHER" id="PTHR22912">
    <property type="entry name" value="DISULFIDE OXIDOREDUCTASE"/>
    <property type="match status" value="1"/>
</dbReference>
<dbReference type="InterPro" id="IPR016156">
    <property type="entry name" value="FAD/NAD-linked_Rdtase_dimer_sf"/>
</dbReference>
<evidence type="ECO:0000256" key="5">
    <source>
        <dbReference type="PIRSR" id="PIRSR000350-3"/>
    </source>
</evidence>
<evidence type="ECO:0000259" key="8">
    <source>
        <dbReference type="Pfam" id="PF02852"/>
    </source>
</evidence>
<evidence type="ECO:0000259" key="9">
    <source>
        <dbReference type="Pfam" id="PF07992"/>
    </source>
</evidence>
<dbReference type="SUPFAM" id="SSF55424">
    <property type="entry name" value="FAD/NAD-linked reductases, dimerisation (C-terminal) domain"/>
    <property type="match status" value="1"/>
</dbReference>
<evidence type="ECO:0000313" key="11">
    <source>
        <dbReference type="Proteomes" id="UP000002941"/>
    </source>
</evidence>
<dbReference type="Pfam" id="PF07992">
    <property type="entry name" value="Pyr_redox_2"/>
    <property type="match status" value="1"/>
</dbReference>
<feature type="domain" description="Pyridine nucleotide-disulphide oxidoreductase dimerisation" evidence="8">
    <location>
        <begin position="374"/>
        <end position="480"/>
    </location>
</feature>
<accession>J1GQG9</accession>
<proteinExistence type="inferred from homology"/>
<evidence type="ECO:0000256" key="1">
    <source>
        <dbReference type="ARBA" id="ARBA00007532"/>
    </source>
</evidence>
<feature type="binding site" evidence="5">
    <location>
        <position position="334"/>
    </location>
    <ligand>
        <name>FAD</name>
        <dbReference type="ChEBI" id="CHEBI:57692"/>
    </ligand>
</feature>
<keyword evidence="4 5" id="KW-0520">NAD</keyword>
<dbReference type="InterPro" id="IPR001100">
    <property type="entry name" value="Pyr_nuc-diS_OxRdtase"/>
</dbReference>
<feature type="binding site" evidence="5">
    <location>
        <position position="300"/>
    </location>
    <ligand>
        <name>NAD(+)</name>
        <dbReference type="ChEBI" id="CHEBI:57540"/>
    </ligand>
</feature>
<keyword evidence="2" id="KW-0285">Flavoprotein</keyword>
<dbReference type="GO" id="GO:0006103">
    <property type="term" value="P:2-oxoglutarate metabolic process"/>
    <property type="evidence" value="ECO:0007669"/>
    <property type="project" value="TreeGrafter"/>
</dbReference>
<feature type="binding site" evidence="5">
    <location>
        <position position="79"/>
    </location>
    <ligand>
        <name>FAD</name>
        <dbReference type="ChEBI" id="CHEBI:57692"/>
    </ligand>
</feature>
<dbReference type="eggNOG" id="COG1249">
    <property type="taxonomic scope" value="Bacteria"/>
</dbReference>
<comment type="caution">
    <text evidence="10">The sequence shown here is derived from an EMBL/GenBank/DDBJ whole genome shotgun (WGS) entry which is preliminary data.</text>
</comment>
<protein>
    <submittedName>
        <fullName evidence="10">Pyridine nucleotide-disulfide oxidoreductase, dimerization domain protein</fullName>
    </submittedName>
</protein>
<dbReference type="InterPro" id="IPR023753">
    <property type="entry name" value="FAD/NAD-binding_dom"/>
</dbReference>
<feature type="region of interest" description="Disordered" evidence="7">
    <location>
        <begin position="1"/>
        <end position="24"/>
    </location>
</feature>
<organism evidence="10 11">
    <name type="scientific">Actinomyces massiliensis F0489</name>
    <dbReference type="NCBI Taxonomy" id="1125718"/>
    <lineage>
        <taxon>Bacteria</taxon>
        <taxon>Bacillati</taxon>
        <taxon>Actinomycetota</taxon>
        <taxon>Actinomycetes</taxon>
        <taxon>Actinomycetales</taxon>
        <taxon>Actinomycetaceae</taxon>
        <taxon>Actinomyces</taxon>
    </lineage>
</organism>
<reference evidence="10 11" key="1">
    <citation type="submission" date="2012-05" db="EMBL/GenBank/DDBJ databases">
        <authorList>
            <person name="Harkins D.M."/>
            <person name="Madupu R."/>
            <person name="Durkin A.S."/>
            <person name="Torralba M."/>
            <person name="Methe B."/>
            <person name="Sutton G.G."/>
            <person name="Nelson K.E."/>
        </authorList>
    </citation>
    <scope>NUCLEOTIDE SEQUENCE [LARGE SCALE GENOMIC DNA]</scope>
    <source>
        <strain evidence="10 11">F0489</strain>
    </source>
</reference>
<dbReference type="Pfam" id="PF02852">
    <property type="entry name" value="Pyr_redox_dim"/>
    <property type="match status" value="1"/>
</dbReference>
<dbReference type="PANTHER" id="PTHR22912:SF151">
    <property type="entry name" value="DIHYDROLIPOYL DEHYDROGENASE, MITOCHONDRIAL"/>
    <property type="match status" value="1"/>
</dbReference>
<dbReference type="GO" id="GO:0004148">
    <property type="term" value="F:dihydrolipoyl dehydrogenase (NADH) activity"/>
    <property type="evidence" value="ECO:0007669"/>
    <property type="project" value="TreeGrafter"/>
</dbReference>
<sequence length="499" mass="52411">MNSTADISRNSASNNTAPGHHLANTHDEHNVYDVAVIGAGPAGENVAQYATQGSGLSAVLIEGGLVGGDCSYYACMPSKALLRPLEVAGASAHLTGLEAARVSAPGLLERRDKWVSHYDDAGQVFWAASTGIDVMRGWARLDGERRVVVSTPEGVRLLEARRAVVLANGSQPVIPAELQDVHPWGSRDATGVKEVPKRLIIVGGGVVACEAATWMSALGSKVTMLVRGPRLLARAEPFASKIVTESLAERGVRILTGARVTSCKRAGASDRGTGRIHGGAVRILCDQEAFDADEIMVATGRRPALDRVGLETVGLSPDDVVSGRLPEWLYAVGDASGQATLTHMGKYQARIIGERIGARAAGWPPEPIPTDIPVPQVVFTDPQVASSGLTQAQARDAGMNIVTARVAYTSAAGAALMRDDAHGEAGLVVDRASRTVVGATFVGPEAGELIHAATIAITAKVPIPLLRHAIPAYPTASEIWLRLIESLPTDMLHPGQEIR</sequence>
<evidence type="ECO:0000256" key="2">
    <source>
        <dbReference type="ARBA" id="ARBA00022630"/>
    </source>
</evidence>
<dbReference type="InterPro" id="IPR036188">
    <property type="entry name" value="FAD/NAD-bd_sf"/>
</dbReference>
<gene>
    <name evidence="10" type="ORF">HMPREF1318_2935</name>
</gene>
<dbReference type="EMBL" id="AKFT01000230">
    <property type="protein sequence ID" value="EJF35200.1"/>
    <property type="molecule type" value="Genomic_DNA"/>
</dbReference>
<evidence type="ECO:0000256" key="3">
    <source>
        <dbReference type="ARBA" id="ARBA00022827"/>
    </source>
</evidence>
<keyword evidence="5" id="KW-0547">Nucleotide-binding</keyword>
<dbReference type="PIRSF" id="PIRSF000350">
    <property type="entry name" value="Mercury_reductase_MerA"/>
    <property type="match status" value="1"/>
</dbReference>
<evidence type="ECO:0000313" key="10">
    <source>
        <dbReference type="EMBL" id="EJF35200.1"/>
    </source>
</evidence>
<comment type="cofactor">
    <cofactor evidence="5">
        <name>FAD</name>
        <dbReference type="ChEBI" id="CHEBI:57692"/>
    </cofactor>
    <text evidence="5">Binds 1 FAD per subunit.</text>
</comment>
<dbReference type="Gene3D" id="3.30.390.30">
    <property type="match status" value="1"/>
</dbReference>
<evidence type="ECO:0000256" key="4">
    <source>
        <dbReference type="ARBA" id="ARBA00023027"/>
    </source>
</evidence>
<dbReference type="GO" id="GO:0050660">
    <property type="term" value="F:flavin adenine dinucleotide binding"/>
    <property type="evidence" value="ECO:0007669"/>
    <property type="project" value="TreeGrafter"/>
</dbReference>
<dbReference type="InterPro" id="IPR050151">
    <property type="entry name" value="Class-I_Pyr_Nuc-Dis_Oxidored"/>
</dbReference>
<dbReference type="InterPro" id="IPR004099">
    <property type="entry name" value="Pyr_nucl-diS_OxRdtase_dimer"/>
</dbReference>
<dbReference type="PATRIC" id="fig|1125718.3.peg.2943"/>
<dbReference type="PRINTS" id="PR00368">
    <property type="entry name" value="FADPNR"/>
</dbReference>
<feature type="compositionally biased region" description="Polar residues" evidence="7">
    <location>
        <begin position="1"/>
        <end position="17"/>
    </location>
</feature>